<accession>A0A845AAH1</accession>
<keyword evidence="1" id="KW-0732">Signal</keyword>
<dbReference type="OrthoDB" id="7427327at2"/>
<comment type="caution">
    <text evidence="2">The sequence shown here is derived from an EMBL/GenBank/DDBJ whole genome shotgun (WGS) entry which is preliminary data.</text>
</comment>
<evidence type="ECO:0008006" key="4">
    <source>
        <dbReference type="Google" id="ProtNLM"/>
    </source>
</evidence>
<dbReference type="EMBL" id="WTYA01000001">
    <property type="protein sequence ID" value="MXP27392.1"/>
    <property type="molecule type" value="Genomic_DNA"/>
</dbReference>
<dbReference type="Proteomes" id="UP000439780">
    <property type="component" value="Unassembled WGS sequence"/>
</dbReference>
<evidence type="ECO:0000256" key="1">
    <source>
        <dbReference type="SAM" id="SignalP"/>
    </source>
</evidence>
<feature type="signal peptide" evidence="1">
    <location>
        <begin position="1"/>
        <end position="21"/>
    </location>
</feature>
<protein>
    <recommendedName>
        <fullName evidence="4">DUF4148 domain-containing protein</fullName>
    </recommendedName>
</protein>
<organism evidence="2 3">
    <name type="scientific">Qipengyuania algicida</name>
    <dbReference type="NCBI Taxonomy" id="1836209"/>
    <lineage>
        <taxon>Bacteria</taxon>
        <taxon>Pseudomonadati</taxon>
        <taxon>Pseudomonadota</taxon>
        <taxon>Alphaproteobacteria</taxon>
        <taxon>Sphingomonadales</taxon>
        <taxon>Erythrobacteraceae</taxon>
        <taxon>Qipengyuania</taxon>
    </lineage>
</organism>
<gene>
    <name evidence="2" type="ORF">GRI58_00975</name>
</gene>
<evidence type="ECO:0000313" key="2">
    <source>
        <dbReference type="EMBL" id="MXP27392.1"/>
    </source>
</evidence>
<evidence type="ECO:0000313" key="3">
    <source>
        <dbReference type="Proteomes" id="UP000439780"/>
    </source>
</evidence>
<dbReference type="AlphaFoldDB" id="A0A845AAH1"/>
<name>A0A845AAH1_9SPHN</name>
<proteinExistence type="predicted"/>
<sequence length="101" mass="11762">MKLLGGALALGLLTAGTVARADDPNDPSMKSKAARERDRAAIRELNLRQLDHVRERDARQAEGWKAYRDYPRQQAEYERRMAEWRRAVRLCQSGHYDYCDR</sequence>
<keyword evidence="3" id="KW-1185">Reference proteome</keyword>
<feature type="chain" id="PRO_5032641174" description="DUF4148 domain-containing protein" evidence="1">
    <location>
        <begin position="22"/>
        <end position="101"/>
    </location>
</feature>
<reference evidence="2 3" key="1">
    <citation type="submission" date="2019-12" db="EMBL/GenBank/DDBJ databases">
        <title>Genomic-based taxomic classification of the family Erythrobacteraceae.</title>
        <authorList>
            <person name="Xu L."/>
        </authorList>
    </citation>
    <scope>NUCLEOTIDE SEQUENCE [LARGE SCALE GENOMIC DNA]</scope>
    <source>
        <strain evidence="2 3">KEMB 9005-328</strain>
    </source>
</reference>